<proteinExistence type="predicted"/>
<accession>A0ABT9IYY8</accession>
<evidence type="ECO:0000313" key="1">
    <source>
        <dbReference type="EMBL" id="MDP5274581.1"/>
    </source>
</evidence>
<sequence length="73" mass="8754">MINDEQLNEYRLSGILVRVIRDRDEKNDVKGIVVAWNDESVMIRRRNRKIVKLSRDYIYQPYEDQRAGDGNEK</sequence>
<evidence type="ECO:0000313" key="2">
    <source>
        <dbReference type="Proteomes" id="UP001231941"/>
    </source>
</evidence>
<comment type="caution">
    <text evidence="1">The sequence shown here is derived from an EMBL/GenBank/DDBJ whole genome shotgun (WGS) entry which is preliminary data.</text>
</comment>
<evidence type="ECO:0008006" key="3">
    <source>
        <dbReference type="Google" id="ProtNLM"/>
    </source>
</evidence>
<gene>
    <name evidence="1" type="ORF">Q5Y73_10710</name>
</gene>
<organism evidence="1 2">
    <name type="scientific">Chengkuizengella axinellae</name>
    <dbReference type="NCBI Taxonomy" id="3064388"/>
    <lineage>
        <taxon>Bacteria</taxon>
        <taxon>Bacillati</taxon>
        <taxon>Bacillota</taxon>
        <taxon>Bacilli</taxon>
        <taxon>Bacillales</taxon>
        <taxon>Paenibacillaceae</taxon>
        <taxon>Chengkuizengella</taxon>
    </lineage>
</organism>
<protein>
    <recommendedName>
        <fullName evidence="3">DUF2187 domain-containing protein</fullName>
    </recommendedName>
</protein>
<dbReference type="RefSeq" id="WP_305991941.1">
    <property type="nucleotide sequence ID" value="NZ_JAVAMP010000003.1"/>
</dbReference>
<name>A0ABT9IYY8_9BACL</name>
<dbReference type="Proteomes" id="UP001231941">
    <property type="component" value="Unassembled WGS sequence"/>
</dbReference>
<keyword evidence="2" id="KW-1185">Reference proteome</keyword>
<reference evidence="1 2" key="1">
    <citation type="submission" date="2023-08" db="EMBL/GenBank/DDBJ databases">
        <authorList>
            <person name="Park J.-S."/>
        </authorList>
    </citation>
    <scope>NUCLEOTIDE SEQUENCE [LARGE SCALE GENOMIC DNA]</scope>
    <source>
        <strain evidence="1 2">2205SS18-9</strain>
    </source>
</reference>
<dbReference type="EMBL" id="JAVAMP010000003">
    <property type="protein sequence ID" value="MDP5274581.1"/>
    <property type="molecule type" value="Genomic_DNA"/>
</dbReference>